<dbReference type="Proteomes" id="UP001546774">
    <property type="component" value="Unassembled WGS sequence"/>
</dbReference>
<proteinExistence type="inferred from homology"/>
<keyword evidence="3 11" id="KW-0378">Hydrolase</keyword>
<accession>A0ABV1H725</accession>
<dbReference type="PRINTS" id="PR00725">
    <property type="entry name" value="DADACBPTASE1"/>
</dbReference>
<evidence type="ECO:0000256" key="7">
    <source>
        <dbReference type="RuleBase" id="RU004016"/>
    </source>
</evidence>
<evidence type="ECO:0000256" key="1">
    <source>
        <dbReference type="ARBA" id="ARBA00007164"/>
    </source>
</evidence>
<organism evidence="11 12">
    <name type="scientific">Lachnospira intestinalis</name>
    <dbReference type="NCBI Taxonomy" id="3133158"/>
    <lineage>
        <taxon>Bacteria</taxon>
        <taxon>Bacillati</taxon>
        <taxon>Bacillota</taxon>
        <taxon>Clostridia</taxon>
        <taxon>Lachnospirales</taxon>
        <taxon>Lachnospiraceae</taxon>
        <taxon>Lachnospira</taxon>
    </lineage>
</organism>
<keyword evidence="5" id="KW-0573">Peptidoglycan synthesis</keyword>
<evidence type="ECO:0000256" key="3">
    <source>
        <dbReference type="ARBA" id="ARBA00022801"/>
    </source>
</evidence>
<keyword evidence="8" id="KW-1133">Transmembrane helix</keyword>
<dbReference type="SUPFAM" id="SSF56601">
    <property type="entry name" value="beta-lactamase/transpeptidase-like"/>
    <property type="match status" value="1"/>
</dbReference>
<comment type="similarity">
    <text evidence="1 7">Belongs to the peptidase S11 family.</text>
</comment>
<keyword evidence="2 9" id="KW-0732">Signal</keyword>
<dbReference type="EMBL" id="JBBMFS010000009">
    <property type="protein sequence ID" value="MEQ2555471.1"/>
    <property type="molecule type" value="Genomic_DNA"/>
</dbReference>
<keyword evidence="11" id="KW-0645">Protease</keyword>
<name>A0ABV1H725_9FIRM</name>
<dbReference type="GO" id="GO:0004180">
    <property type="term" value="F:carboxypeptidase activity"/>
    <property type="evidence" value="ECO:0007669"/>
    <property type="project" value="UniProtKB-KW"/>
</dbReference>
<protein>
    <submittedName>
        <fullName evidence="11">D-alanyl-D-alanine carboxypeptidase family protein</fullName>
        <ecNumber evidence="11">3.4.-.-</ecNumber>
    </submittedName>
</protein>
<evidence type="ECO:0000256" key="2">
    <source>
        <dbReference type="ARBA" id="ARBA00022729"/>
    </source>
</evidence>
<keyword evidence="11" id="KW-0121">Carboxypeptidase</keyword>
<keyword evidence="4" id="KW-0133">Cell shape</keyword>
<keyword evidence="8" id="KW-0472">Membrane</keyword>
<sequence>MRSKWINRVLSVALLFTTLTTSVSYTFSTAYAEEAGASTQQSAQSGVSWPEAPEISAGNGILIDADTGAILYEKNAYTKCYPASTTKILTGLLTVENCGMDETVTFSRAAANSVTWEDSNLATKVGEQYTVEQALYGLLLYSANEIAYGLAEHVGGSLENFVEMMNARARELGAVNTHFANASGLYDPNHYTTAYDMAMIARGCYNNSTFVNIDSTEDTYTIGPTNLTGESRTFRHRHQMLKGRPMYYEYCKGGKTGFTDQSGFTLVTFAEKNDMRLICVVFNCSDSNIRFTDTRTLFDWGFDNFKKITASSDTISSYFSGSNYYQSAVYSRYPENFSLSASTLTIPNHANVSDITLAVNENYTPEEIDNAYTTGIRFKYGDNTVATSLLTFSKGTAHTDNRLPYLSQDADTETVQPRWCFSISIWVIVAVFAAVVILICFIRDYQMSRRRSLHARRHHRRRR</sequence>
<feature type="chain" id="PRO_5046199568" evidence="9">
    <location>
        <begin position="33"/>
        <end position="463"/>
    </location>
</feature>
<dbReference type="InterPro" id="IPR001967">
    <property type="entry name" value="Peptidase_S11_N"/>
</dbReference>
<dbReference type="PANTHER" id="PTHR21581:SF33">
    <property type="entry name" value="D-ALANYL-D-ALANINE CARBOXYPEPTIDASE DACB"/>
    <property type="match status" value="1"/>
</dbReference>
<dbReference type="Gene3D" id="3.40.710.10">
    <property type="entry name" value="DD-peptidase/beta-lactamase superfamily"/>
    <property type="match status" value="1"/>
</dbReference>
<keyword evidence="12" id="KW-1185">Reference proteome</keyword>
<evidence type="ECO:0000313" key="11">
    <source>
        <dbReference type="EMBL" id="MEQ2555471.1"/>
    </source>
</evidence>
<reference evidence="11" key="1">
    <citation type="submission" date="2024-03" db="EMBL/GenBank/DDBJ databases">
        <title>Human intestinal bacterial collection.</title>
        <authorList>
            <person name="Pauvert C."/>
            <person name="Hitch T.C.A."/>
            <person name="Clavel T."/>
        </authorList>
    </citation>
    <scope>NUCLEOTIDE SEQUENCE [LARGE SCALE GENOMIC DNA]</scope>
    <source>
        <strain evidence="11">CLA-AA-H89B</strain>
    </source>
</reference>
<dbReference type="PANTHER" id="PTHR21581">
    <property type="entry name" value="D-ALANYL-D-ALANINE CARBOXYPEPTIDASE"/>
    <property type="match status" value="1"/>
</dbReference>
<keyword evidence="8" id="KW-0812">Transmembrane</keyword>
<evidence type="ECO:0000256" key="6">
    <source>
        <dbReference type="ARBA" id="ARBA00023316"/>
    </source>
</evidence>
<evidence type="ECO:0000259" key="10">
    <source>
        <dbReference type="Pfam" id="PF00768"/>
    </source>
</evidence>
<dbReference type="Pfam" id="PF00768">
    <property type="entry name" value="Peptidase_S11"/>
    <property type="match status" value="1"/>
</dbReference>
<dbReference type="InterPro" id="IPR018044">
    <property type="entry name" value="Peptidase_S11"/>
</dbReference>
<evidence type="ECO:0000256" key="4">
    <source>
        <dbReference type="ARBA" id="ARBA00022960"/>
    </source>
</evidence>
<evidence type="ECO:0000256" key="9">
    <source>
        <dbReference type="SAM" id="SignalP"/>
    </source>
</evidence>
<dbReference type="InterPro" id="IPR012338">
    <property type="entry name" value="Beta-lactam/transpept-like"/>
</dbReference>
<evidence type="ECO:0000256" key="8">
    <source>
        <dbReference type="SAM" id="Phobius"/>
    </source>
</evidence>
<keyword evidence="6" id="KW-0961">Cell wall biogenesis/degradation</keyword>
<feature type="domain" description="Peptidase S11 D-alanyl-D-alanine carboxypeptidase A N-terminal" evidence="10">
    <location>
        <begin position="50"/>
        <end position="284"/>
    </location>
</feature>
<dbReference type="EC" id="3.4.-.-" evidence="11"/>
<comment type="caution">
    <text evidence="11">The sequence shown here is derived from an EMBL/GenBank/DDBJ whole genome shotgun (WGS) entry which is preliminary data.</text>
</comment>
<evidence type="ECO:0000256" key="5">
    <source>
        <dbReference type="ARBA" id="ARBA00022984"/>
    </source>
</evidence>
<gene>
    <name evidence="11" type="ORF">WMO37_10720</name>
</gene>
<evidence type="ECO:0000313" key="12">
    <source>
        <dbReference type="Proteomes" id="UP001546774"/>
    </source>
</evidence>
<feature type="signal peptide" evidence="9">
    <location>
        <begin position="1"/>
        <end position="32"/>
    </location>
</feature>
<feature type="transmembrane region" description="Helical" evidence="8">
    <location>
        <begin position="423"/>
        <end position="442"/>
    </location>
</feature>